<dbReference type="PRINTS" id="PR01788">
    <property type="entry name" value="PROSTANOIDR"/>
</dbReference>
<dbReference type="PANTHER" id="PTHR11866:SF8">
    <property type="entry name" value="PROSTAGLANDIN E2 RECEPTOR EP2 SUBTYPE"/>
    <property type="match status" value="1"/>
</dbReference>
<keyword evidence="13" id="KW-1185">Reference proteome</keyword>
<feature type="transmembrane region" description="Helical" evidence="11">
    <location>
        <begin position="53"/>
        <end position="77"/>
    </location>
</feature>
<dbReference type="GO" id="GO:0006954">
    <property type="term" value="P:inflammatory response"/>
    <property type="evidence" value="ECO:0007669"/>
    <property type="project" value="TreeGrafter"/>
</dbReference>
<dbReference type="Proteomes" id="UP001652741">
    <property type="component" value="Chromosome ssa06"/>
</dbReference>
<feature type="domain" description="G-protein coupled receptors family 1 profile" evidence="12">
    <location>
        <begin position="33"/>
        <end position="299"/>
    </location>
</feature>
<organism evidence="13 14">
    <name type="scientific">Salmo salar</name>
    <name type="common">Atlantic salmon</name>
    <dbReference type="NCBI Taxonomy" id="8030"/>
    <lineage>
        <taxon>Eukaryota</taxon>
        <taxon>Metazoa</taxon>
        <taxon>Chordata</taxon>
        <taxon>Craniata</taxon>
        <taxon>Vertebrata</taxon>
        <taxon>Euteleostomi</taxon>
        <taxon>Actinopterygii</taxon>
        <taxon>Neopterygii</taxon>
        <taxon>Teleostei</taxon>
        <taxon>Protacanthopterygii</taxon>
        <taxon>Salmoniformes</taxon>
        <taxon>Salmonidae</taxon>
        <taxon>Salmoninae</taxon>
        <taxon>Salmo</taxon>
    </lineage>
</organism>
<keyword evidence="4 11" id="KW-1133">Transmembrane helix</keyword>
<evidence type="ECO:0000256" key="3">
    <source>
        <dbReference type="ARBA" id="ARBA00022692"/>
    </source>
</evidence>
<dbReference type="PRINTS" id="PR00237">
    <property type="entry name" value="GPCRRHODOPSN"/>
</dbReference>
<dbReference type="CDD" id="cd15139">
    <property type="entry name" value="7tmA_PGE2_EP2"/>
    <property type="match status" value="1"/>
</dbReference>
<dbReference type="GO" id="GO:0005886">
    <property type="term" value="C:plasma membrane"/>
    <property type="evidence" value="ECO:0007669"/>
    <property type="project" value="UniProtKB-SubCell"/>
</dbReference>
<dbReference type="InterPro" id="IPR017452">
    <property type="entry name" value="GPCR_Rhodpsn_7TM"/>
</dbReference>
<evidence type="ECO:0000256" key="1">
    <source>
        <dbReference type="ARBA" id="ARBA00004651"/>
    </source>
</evidence>
<evidence type="ECO:0000256" key="10">
    <source>
        <dbReference type="SAM" id="MobiDB-lite"/>
    </source>
</evidence>
<dbReference type="AlphaFoldDB" id="A0A1S3SAP4"/>
<dbReference type="PRINTS" id="PR00856">
    <property type="entry name" value="PRSTNOIDIPR"/>
</dbReference>
<feature type="transmembrane region" description="Helical" evidence="11">
    <location>
        <begin position="20"/>
        <end position="41"/>
    </location>
</feature>
<dbReference type="InterPro" id="IPR008365">
    <property type="entry name" value="Prostanoid_rcpt"/>
</dbReference>
<evidence type="ECO:0000313" key="13">
    <source>
        <dbReference type="Proteomes" id="UP001652741"/>
    </source>
</evidence>
<dbReference type="STRING" id="8030.ENSSSAP00000012462"/>
<evidence type="ECO:0000256" key="6">
    <source>
        <dbReference type="ARBA" id="ARBA00023136"/>
    </source>
</evidence>
<evidence type="ECO:0000313" key="14">
    <source>
        <dbReference type="RefSeq" id="XP_014061422.1"/>
    </source>
</evidence>
<keyword evidence="2" id="KW-1003">Cell membrane</keyword>
<dbReference type="OrthoDB" id="5959154at2759"/>
<dbReference type="Bgee" id="ENSSSAG00000006198">
    <property type="expression patterns" value="Expressed in terminal part of digestive tract and 20 other cell types or tissues"/>
</dbReference>
<evidence type="ECO:0000256" key="8">
    <source>
        <dbReference type="ARBA" id="ARBA00023180"/>
    </source>
</evidence>
<evidence type="ECO:0000256" key="2">
    <source>
        <dbReference type="ARBA" id="ARBA00022475"/>
    </source>
</evidence>
<name>A0A1S3SAP4_SALSA</name>
<sequence>MDYKSKLTCGDRDNVSSGNLYMSAAMFSAGVLGNLIALVLLEMRRRRQSPSLFQVLVTALVITDLLGTFSVSPLVLASYTQNRTLMGMGGNGAVCDYFGFSMTFFSLATLAILCAMALERYLSFGHPYFYERHLRKRCGYITITLIYLICILFCLAPFVGFGKYVQYCPGTWCFFDMVPLETKPKVHVGVYASLTLIMISTTVVCNLSVVYHLIMMYRRCKARVLTRRIRFYQRSLSMTEEVEHLLLLLFITVTFVICSFPLVLRVFINFMGRSNESYGTDLAALRLLSFNSIIDPWLFIILSPSVLRFLWRKLTLCKPQRPPEAPTFPREKAFHVGTKLSPPNPPMELQNEEVQRVDKTSFHAYGTNDPD</sequence>
<keyword evidence="7 14" id="KW-0675">Receptor</keyword>
<dbReference type="Pfam" id="PF00001">
    <property type="entry name" value="7tm_1"/>
    <property type="match status" value="1"/>
</dbReference>
<dbReference type="GO" id="GO:0007189">
    <property type="term" value="P:adenylate cyclase-activating G protein-coupled receptor signaling pathway"/>
    <property type="evidence" value="ECO:0007669"/>
    <property type="project" value="TreeGrafter"/>
</dbReference>
<gene>
    <name evidence="14" type="primary">LOC106608165</name>
</gene>
<feature type="region of interest" description="Disordered" evidence="10">
    <location>
        <begin position="337"/>
        <end position="371"/>
    </location>
</feature>
<dbReference type="GO" id="GO:0007204">
    <property type="term" value="P:positive regulation of cytosolic calcium ion concentration"/>
    <property type="evidence" value="ECO:0007669"/>
    <property type="project" value="TreeGrafter"/>
</dbReference>
<dbReference type="PaxDb" id="8030-ENSSSAP00000012462"/>
<dbReference type="Gene3D" id="1.20.1070.10">
    <property type="entry name" value="Rhodopsin 7-helix transmembrane proteins"/>
    <property type="match status" value="1"/>
</dbReference>
<dbReference type="PROSITE" id="PS50262">
    <property type="entry name" value="G_PROTEIN_RECEP_F1_2"/>
    <property type="match status" value="1"/>
</dbReference>
<feature type="transmembrane region" description="Helical" evidence="11">
    <location>
        <begin position="97"/>
        <end position="118"/>
    </location>
</feature>
<evidence type="ECO:0000256" key="4">
    <source>
        <dbReference type="ARBA" id="ARBA00022989"/>
    </source>
</evidence>
<reference evidence="14" key="1">
    <citation type="submission" date="2025-08" db="UniProtKB">
        <authorList>
            <consortium name="RefSeq"/>
        </authorList>
    </citation>
    <scope>IDENTIFICATION</scope>
</reference>
<dbReference type="GO" id="GO:0071380">
    <property type="term" value="P:cellular response to prostaglandin E stimulus"/>
    <property type="evidence" value="ECO:0007669"/>
    <property type="project" value="TreeGrafter"/>
</dbReference>
<keyword evidence="8" id="KW-0325">Glycoprotein</keyword>
<dbReference type="KEGG" id="sasa:106608165"/>
<feature type="transmembrane region" description="Helical" evidence="11">
    <location>
        <begin position="288"/>
        <end position="311"/>
    </location>
</feature>
<evidence type="ECO:0000259" key="12">
    <source>
        <dbReference type="PROSITE" id="PS50262"/>
    </source>
</evidence>
<evidence type="ECO:0000256" key="5">
    <source>
        <dbReference type="ARBA" id="ARBA00023040"/>
    </source>
</evidence>
<dbReference type="GeneID" id="106608165"/>
<dbReference type="InterPro" id="IPR000370">
    <property type="entry name" value="Prostglndn_IP_rcpt"/>
</dbReference>
<dbReference type="SUPFAM" id="SSF81321">
    <property type="entry name" value="Family A G protein-coupled receptor-like"/>
    <property type="match status" value="1"/>
</dbReference>
<keyword evidence="6 11" id="KW-0472">Membrane</keyword>
<comment type="subcellular location">
    <subcellularLocation>
        <location evidence="1">Cell membrane</location>
        <topology evidence="1">Multi-pass membrane protein</topology>
    </subcellularLocation>
</comment>
<dbReference type="InterPro" id="IPR000276">
    <property type="entry name" value="GPCR_Rhodpsn"/>
</dbReference>
<feature type="transmembrane region" description="Helical" evidence="11">
    <location>
        <begin position="190"/>
        <end position="214"/>
    </location>
</feature>
<evidence type="ECO:0000256" key="11">
    <source>
        <dbReference type="SAM" id="Phobius"/>
    </source>
</evidence>
<keyword evidence="9" id="KW-0807">Transducer</keyword>
<evidence type="ECO:0000256" key="7">
    <source>
        <dbReference type="ARBA" id="ARBA00023170"/>
    </source>
</evidence>
<keyword evidence="5" id="KW-0297">G-protein coupled receptor</keyword>
<evidence type="ECO:0000256" key="9">
    <source>
        <dbReference type="ARBA" id="ARBA00023224"/>
    </source>
</evidence>
<keyword evidence="3 11" id="KW-0812">Transmembrane</keyword>
<feature type="transmembrane region" description="Helical" evidence="11">
    <location>
        <begin position="245"/>
        <end position="268"/>
    </location>
</feature>
<dbReference type="RefSeq" id="XP_014061422.1">
    <property type="nucleotide sequence ID" value="XM_014205947.2"/>
</dbReference>
<feature type="transmembrane region" description="Helical" evidence="11">
    <location>
        <begin position="138"/>
        <end position="159"/>
    </location>
</feature>
<protein>
    <submittedName>
        <fullName evidence="14">Prostaglandin E2 receptor EP2 subtype</fullName>
    </submittedName>
</protein>
<accession>A0A1S3SAP4</accession>
<dbReference type="PANTHER" id="PTHR11866">
    <property type="entry name" value="G-PROTEIN COUPLED RECEPTOR FAMILY 1 MEMBER"/>
    <property type="match status" value="1"/>
</dbReference>
<dbReference type="GO" id="GO:0004957">
    <property type="term" value="F:prostaglandin E receptor activity"/>
    <property type="evidence" value="ECO:0007669"/>
    <property type="project" value="TreeGrafter"/>
</dbReference>
<proteinExistence type="predicted"/>
<dbReference type="OMA" id="CSVSPFV"/>